<dbReference type="AlphaFoldDB" id="A0A5J6WU41"/>
<dbReference type="CDD" id="cd17324">
    <property type="entry name" value="MFS_NepI_like"/>
    <property type="match status" value="1"/>
</dbReference>
<evidence type="ECO:0000256" key="1">
    <source>
        <dbReference type="ARBA" id="ARBA00004651"/>
    </source>
</evidence>
<dbReference type="RefSeq" id="WP_193003824.1">
    <property type="nucleotide sequence ID" value="NZ_CP040449.1"/>
</dbReference>
<evidence type="ECO:0000313" key="10">
    <source>
        <dbReference type="EMBL" id="QFI54340.1"/>
    </source>
</evidence>
<feature type="transmembrane region" description="Helical" evidence="8">
    <location>
        <begin position="107"/>
        <end position="125"/>
    </location>
</feature>
<proteinExistence type="inferred from homology"/>
<sequence length="403" mass="42893">MLELGSRPWWRATLALGLGSFLVFLNLYQAHPLLPLLTDQFGVSALMAGGALSACTAGLAVGLLPAARLADRLGRRHVMLGGLLGAILFSPLVALCSHFEALLLLRFMQGLLLAGLPATAIAYMGEEFSKRGLMSAVGIYIAANSLGGIAGRVVAGLFAGWQGNWQAAFWGIGLLSLLLLPLVMWLLPRQQGFVPSQPRRGELVSALRRHLGSPLLVGAYLIGGINFMVFLNQFSYLTFLLSHAPFSLPAQWLGLLFLTYLPGTLASSLSGRVGQRLGTAHAMTLGILIMMGGALLLLGGTLMTILSGLMVASFGFFLTHASASSWVGQHVQSHRAIASSLYLIAYYLGASVGGAYLHPFWEAGKVTGMVIGVLLGLLTTMAISLWLGRSEHPRRAGPRCCQR</sequence>
<evidence type="ECO:0000256" key="5">
    <source>
        <dbReference type="ARBA" id="ARBA00022692"/>
    </source>
</evidence>
<dbReference type="GO" id="GO:0022857">
    <property type="term" value="F:transmembrane transporter activity"/>
    <property type="evidence" value="ECO:0007669"/>
    <property type="project" value="InterPro"/>
</dbReference>
<feature type="transmembrane region" description="Helical" evidence="8">
    <location>
        <begin position="78"/>
        <end position="101"/>
    </location>
</feature>
<keyword evidence="6 8" id="KW-1133">Transmembrane helix</keyword>
<feature type="domain" description="Major facilitator superfamily (MFS) profile" evidence="9">
    <location>
        <begin position="12"/>
        <end position="391"/>
    </location>
</feature>
<accession>A0A5J6WU41</accession>
<protein>
    <submittedName>
        <fullName evidence="10">MFS transporter</fullName>
    </submittedName>
</protein>
<keyword evidence="3" id="KW-0813">Transport</keyword>
<gene>
    <name evidence="10" type="ORF">FE240_06300</name>
</gene>
<organism evidence="10 11">
    <name type="scientific">Aeromonas simiae</name>
    <dbReference type="NCBI Taxonomy" id="218936"/>
    <lineage>
        <taxon>Bacteria</taxon>
        <taxon>Pseudomonadati</taxon>
        <taxon>Pseudomonadota</taxon>
        <taxon>Gammaproteobacteria</taxon>
        <taxon>Aeromonadales</taxon>
        <taxon>Aeromonadaceae</taxon>
        <taxon>Aeromonas</taxon>
    </lineage>
</organism>
<name>A0A5J6WU41_9GAMM</name>
<feature type="transmembrane region" description="Helical" evidence="8">
    <location>
        <begin position="12"/>
        <end position="29"/>
    </location>
</feature>
<dbReference type="SUPFAM" id="SSF103473">
    <property type="entry name" value="MFS general substrate transporter"/>
    <property type="match status" value="1"/>
</dbReference>
<dbReference type="InterPro" id="IPR005829">
    <property type="entry name" value="Sugar_transporter_CS"/>
</dbReference>
<evidence type="ECO:0000256" key="8">
    <source>
        <dbReference type="SAM" id="Phobius"/>
    </source>
</evidence>
<feature type="transmembrane region" description="Helical" evidence="8">
    <location>
        <begin position="340"/>
        <end position="361"/>
    </location>
</feature>
<dbReference type="Pfam" id="PF07690">
    <property type="entry name" value="MFS_1"/>
    <property type="match status" value="1"/>
</dbReference>
<evidence type="ECO:0000256" key="6">
    <source>
        <dbReference type="ARBA" id="ARBA00022989"/>
    </source>
</evidence>
<dbReference type="PROSITE" id="PS50850">
    <property type="entry name" value="MFS"/>
    <property type="match status" value="1"/>
</dbReference>
<evidence type="ECO:0000256" key="3">
    <source>
        <dbReference type="ARBA" id="ARBA00022448"/>
    </source>
</evidence>
<evidence type="ECO:0000256" key="7">
    <source>
        <dbReference type="ARBA" id="ARBA00023136"/>
    </source>
</evidence>
<comment type="subcellular location">
    <subcellularLocation>
        <location evidence="1">Cell membrane</location>
        <topology evidence="1">Multi-pass membrane protein</topology>
    </subcellularLocation>
</comment>
<evidence type="ECO:0000256" key="2">
    <source>
        <dbReference type="ARBA" id="ARBA00008335"/>
    </source>
</evidence>
<dbReference type="PANTHER" id="PTHR43271">
    <property type="entry name" value="BLL2771 PROTEIN"/>
    <property type="match status" value="1"/>
</dbReference>
<feature type="transmembrane region" description="Helical" evidence="8">
    <location>
        <begin position="367"/>
        <end position="387"/>
    </location>
</feature>
<dbReference type="Proteomes" id="UP000594034">
    <property type="component" value="Chromosome"/>
</dbReference>
<evidence type="ECO:0000313" key="11">
    <source>
        <dbReference type="Proteomes" id="UP000594034"/>
    </source>
</evidence>
<comment type="similarity">
    <text evidence="2">Belongs to the major facilitator superfamily.</text>
</comment>
<feature type="transmembrane region" description="Helical" evidence="8">
    <location>
        <begin position="41"/>
        <end position="66"/>
    </location>
</feature>
<keyword evidence="7 8" id="KW-0472">Membrane</keyword>
<dbReference type="PANTHER" id="PTHR43271:SF2">
    <property type="entry name" value="BLL2771 PROTEIN"/>
    <property type="match status" value="1"/>
</dbReference>
<reference evidence="10 11" key="1">
    <citation type="submission" date="2019-05" db="EMBL/GenBank/DDBJ databases">
        <title>OXA-830, a novel chromosomally encoded expanded-spectrum class D beta-lactamase in Aeromonas simiae.</title>
        <authorList>
            <person name="Zhou W."/>
            <person name="Chen Q."/>
        </authorList>
    </citation>
    <scope>NUCLEOTIDE SEQUENCE [LARGE SCALE GENOMIC DNA]</scope>
    <source>
        <strain evidence="10 11">A6</strain>
    </source>
</reference>
<evidence type="ECO:0000256" key="4">
    <source>
        <dbReference type="ARBA" id="ARBA00022475"/>
    </source>
</evidence>
<feature type="transmembrane region" description="Helical" evidence="8">
    <location>
        <begin position="167"/>
        <end position="188"/>
    </location>
</feature>
<feature type="transmembrane region" description="Helical" evidence="8">
    <location>
        <begin position="309"/>
        <end position="328"/>
    </location>
</feature>
<dbReference type="InterPro" id="IPR036259">
    <property type="entry name" value="MFS_trans_sf"/>
</dbReference>
<dbReference type="Gene3D" id="1.20.1250.20">
    <property type="entry name" value="MFS general substrate transporter like domains"/>
    <property type="match status" value="1"/>
</dbReference>
<dbReference type="EMBL" id="CP040449">
    <property type="protein sequence ID" value="QFI54340.1"/>
    <property type="molecule type" value="Genomic_DNA"/>
</dbReference>
<keyword evidence="11" id="KW-1185">Reference proteome</keyword>
<feature type="transmembrane region" description="Helical" evidence="8">
    <location>
        <begin position="209"/>
        <end position="230"/>
    </location>
</feature>
<dbReference type="InterPro" id="IPR020846">
    <property type="entry name" value="MFS_dom"/>
</dbReference>
<dbReference type="GO" id="GO:0005886">
    <property type="term" value="C:plasma membrane"/>
    <property type="evidence" value="ECO:0007669"/>
    <property type="project" value="UniProtKB-SubCell"/>
</dbReference>
<feature type="transmembrane region" description="Helical" evidence="8">
    <location>
        <begin position="250"/>
        <end position="270"/>
    </location>
</feature>
<dbReference type="InterPro" id="IPR011701">
    <property type="entry name" value="MFS"/>
</dbReference>
<evidence type="ECO:0000259" key="9">
    <source>
        <dbReference type="PROSITE" id="PS50850"/>
    </source>
</evidence>
<keyword evidence="5 8" id="KW-0812">Transmembrane</keyword>
<dbReference type="KEGG" id="asim:FE240_06300"/>
<feature type="transmembrane region" description="Helical" evidence="8">
    <location>
        <begin position="282"/>
        <end position="303"/>
    </location>
</feature>
<feature type="transmembrane region" description="Helical" evidence="8">
    <location>
        <begin position="137"/>
        <end position="161"/>
    </location>
</feature>
<keyword evidence="4" id="KW-1003">Cell membrane</keyword>
<dbReference type="PROSITE" id="PS00216">
    <property type="entry name" value="SUGAR_TRANSPORT_1"/>
    <property type="match status" value="1"/>
</dbReference>